<name>A0ABX9AJV6_9ENTR</name>
<evidence type="ECO:0000313" key="2">
    <source>
        <dbReference type="Proteomes" id="UP000825886"/>
    </source>
</evidence>
<dbReference type="Pfam" id="PF21983">
    <property type="entry name" value="NikA-like"/>
    <property type="match status" value="1"/>
</dbReference>
<dbReference type="InterPro" id="IPR053842">
    <property type="entry name" value="NikA-like"/>
</dbReference>
<sequence length="115" mass="13141">MSAKKTKDRVLTCRVSNEDFEKLEQMIAEAGMSKSEYFRDVVINRKAEINVVVKDMQSLIFYYNKASNNLNQIAHKANSAHLENRMSDSLYGRILNALIDIRTLLLRGVDDADKS</sequence>
<proteinExistence type="predicted"/>
<evidence type="ECO:0000313" key="1">
    <source>
        <dbReference type="EMBL" id="QZN95447.1"/>
    </source>
</evidence>
<dbReference type="EMBL" id="CP081864">
    <property type="protein sequence ID" value="QZN95447.1"/>
    <property type="molecule type" value="Genomic_DNA"/>
</dbReference>
<gene>
    <name evidence="1" type="ORF">K6K13_20085</name>
</gene>
<keyword evidence="2" id="KW-1185">Reference proteome</keyword>
<organism evidence="1 2">
    <name type="scientific">Symbiopectobacterium purcellii</name>
    <dbReference type="NCBI Taxonomy" id="2871826"/>
    <lineage>
        <taxon>Bacteria</taxon>
        <taxon>Pseudomonadati</taxon>
        <taxon>Pseudomonadota</taxon>
        <taxon>Gammaproteobacteria</taxon>
        <taxon>Enterobacterales</taxon>
        <taxon>Enterobacteriaceae</taxon>
    </lineage>
</organism>
<dbReference type="Proteomes" id="UP000825886">
    <property type="component" value="Chromosome"/>
</dbReference>
<accession>A0ABX9AJV6</accession>
<dbReference type="RefSeq" id="WP_222158545.1">
    <property type="nucleotide sequence ID" value="NZ_CP081864.1"/>
</dbReference>
<reference evidence="1 2" key="1">
    <citation type="submission" date="2021-08" db="EMBL/GenBank/DDBJ databases">
        <title>Culture and genomic analysis of Symbiopectobacterium purcellii sp. nov. gen. nov., isolated from the leafhopper Empoasca decipiens.</title>
        <authorList>
            <person name="Nadal-Jimenez P."/>
            <person name="Siozios S."/>
            <person name="Halliday N."/>
            <person name="Camara M."/>
            <person name="Hurst G.D.D."/>
        </authorList>
    </citation>
    <scope>NUCLEOTIDE SEQUENCE [LARGE SCALE GENOMIC DNA]</scope>
    <source>
        <strain evidence="1 2">SyEd1</strain>
    </source>
</reference>
<protein>
    <submittedName>
        <fullName evidence="1">MobC family plasmid mobilization relaxosome protein</fullName>
    </submittedName>
</protein>